<dbReference type="InterPro" id="IPR036291">
    <property type="entry name" value="NAD(P)-bd_dom_sf"/>
</dbReference>
<dbReference type="GO" id="GO:0005886">
    <property type="term" value="C:plasma membrane"/>
    <property type="evidence" value="ECO:0007669"/>
    <property type="project" value="TreeGrafter"/>
</dbReference>
<dbReference type="SUPFAM" id="SSF51735">
    <property type="entry name" value="NAD(P)-binding Rossmann-fold domains"/>
    <property type="match status" value="1"/>
</dbReference>
<feature type="transmembrane region" description="Helical" evidence="10">
    <location>
        <begin position="267"/>
        <end position="284"/>
    </location>
</feature>
<dbReference type="FunFam" id="3.40.50.720:FF:000036">
    <property type="entry name" value="Glutathione-regulated potassium-efflux system protein KefB"/>
    <property type="match status" value="1"/>
</dbReference>
<evidence type="ECO:0000313" key="13">
    <source>
        <dbReference type="EMBL" id="AHF00962.1"/>
    </source>
</evidence>
<keyword evidence="4" id="KW-0633">Potassium transport</keyword>
<feature type="domain" description="RCK N-terminal" evidence="11">
    <location>
        <begin position="406"/>
        <end position="523"/>
    </location>
</feature>
<feature type="transmembrane region" description="Helical" evidence="10">
    <location>
        <begin position="86"/>
        <end position="107"/>
    </location>
</feature>
<evidence type="ECO:0000313" key="14">
    <source>
        <dbReference type="Proteomes" id="UP000005380"/>
    </source>
</evidence>
<accession>W0DR77</accession>
<evidence type="ECO:0000256" key="8">
    <source>
        <dbReference type="ARBA" id="ARBA00023065"/>
    </source>
</evidence>
<sequence>MLEQTLTQVIILLGLTVFIILLFKRLQIPASLGYLAVGVLLGSYTPGPVIEEEFIRLIAEFGIVFLLFTIGLSFSMAQIYASRHTILGLGTAQVVLTTAVVAMILWLMGVPAIAAFVIGAVFAQSSSTIIIKQLAEQGEGQTRHGRLGTTLSVFQDITAVPFVVVIPVLAIASTQALAMDLSWALLKAVLAFLLVFFLGRYLFKPFFHMVAQRNSAELFTLTVLFVSLVAAWTTMSLGLSMAFGAFLAGMMLAETEFKHQVESTIRPFKDVLLGLFFISIGMLFNPFSLPDIWVEVLLVTLAIFVIKILLVTLIVRVSGIDLQTAIRTGLILAVGGEFGFALLAIGIDATILEDRMAQIVLTSVLFSMILAPFLIRYNQTIASWFKPRKPILAMTSDSELAPTASEEHVVISGYGRIGQIVGHMLEKEKINYVALDMDAGRVKEARLGGEPVYYGDSSDLTVLEAVGVPKARLLLICHDDLPATLKTLKLARLLNPEVPILVRTRDEVHIEELRRAGATEVIPETYEAGIMLSSHAMLALKMPLAKVARTLQDSRVDRYQMMRELFRSTVEINDCINLPEYLHSIALTEGSSAIGKRLDELDLEGDQVELNALVRDGERNLSPQPDTILMPGDVLVLFGTQENLTRVESRLTNLCVIC</sequence>
<keyword evidence="8" id="KW-0406">Ion transport</keyword>
<evidence type="ECO:0000256" key="5">
    <source>
        <dbReference type="ARBA" id="ARBA00022692"/>
    </source>
</evidence>
<keyword evidence="14" id="KW-1185">Reference proteome</keyword>
<dbReference type="EMBL" id="CP007030">
    <property type="protein sequence ID" value="AHF00962.1"/>
    <property type="molecule type" value="Genomic_DNA"/>
</dbReference>
<dbReference type="PROSITE" id="PS51202">
    <property type="entry name" value="RCK_C"/>
    <property type="match status" value="1"/>
</dbReference>
<evidence type="ECO:0000256" key="7">
    <source>
        <dbReference type="ARBA" id="ARBA00022989"/>
    </source>
</evidence>
<dbReference type="InParanoid" id="W0DR77"/>
<evidence type="ECO:0000256" key="4">
    <source>
        <dbReference type="ARBA" id="ARBA00022538"/>
    </source>
</evidence>
<keyword evidence="6" id="KW-0630">Potassium</keyword>
<dbReference type="Gene3D" id="1.20.1530.20">
    <property type="match status" value="1"/>
</dbReference>
<dbReference type="RefSeq" id="WP_006459268.1">
    <property type="nucleotide sequence ID" value="NZ_CP007030.1"/>
</dbReference>
<dbReference type="HOGENOM" id="CLU_005126_9_0_6"/>
<evidence type="ECO:0000259" key="11">
    <source>
        <dbReference type="PROSITE" id="PS51201"/>
    </source>
</evidence>
<feature type="transmembrane region" description="Helical" evidence="10">
    <location>
        <begin position="184"/>
        <end position="203"/>
    </location>
</feature>
<keyword evidence="5 10" id="KW-0812">Transmembrane</keyword>
<evidence type="ECO:0000256" key="2">
    <source>
        <dbReference type="ARBA" id="ARBA00022448"/>
    </source>
</evidence>
<dbReference type="OrthoDB" id="9781411at2"/>
<dbReference type="SUPFAM" id="SSF116726">
    <property type="entry name" value="TrkA C-terminal domain-like"/>
    <property type="match status" value="1"/>
</dbReference>
<feature type="transmembrane region" description="Helical" evidence="10">
    <location>
        <begin position="30"/>
        <end position="48"/>
    </location>
</feature>
<dbReference type="KEGG" id="tao:THIAE_03435"/>
<name>W0DR77_9GAMM</name>
<dbReference type="InterPro" id="IPR036721">
    <property type="entry name" value="RCK_C_sf"/>
</dbReference>
<dbReference type="Pfam" id="PF00999">
    <property type="entry name" value="Na_H_Exchanger"/>
    <property type="match status" value="1"/>
</dbReference>
<feature type="transmembrane region" description="Helical" evidence="10">
    <location>
        <begin position="238"/>
        <end position="255"/>
    </location>
</feature>
<dbReference type="GO" id="GO:0006813">
    <property type="term" value="P:potassium ion transport"/>
    <property type="evidence" value="ECO:0007669"/>
    <property type="project" value="UniProtKB-KW"/>
</dbReference>
<dbReference type="AlphaFoldDB" id="W0DR77"/>
<dbReference type="eggNOG" id="COG0490">
    <property type="taxonomic scope" value="Bacteria"/>
</dbReference>
<reference evidence="13 14" key="1">
    <citation type="submission" date="2013-12" db="EMBL/GenBank/DDBJ databases">
        <authorList>
            <consortium name="DOE Joint Genome Institute"/>
            <person name="Kappler U."/>
            <person name="Huntemann M."/>
            <person name="Han J."/>
            <person name="Chen A."/>
            <person name="Kyrpides N."/>
            <person name="Mavromatis K."/>
            <person name="Markowitz V."/>
            <person name="Palaniappan K."/>
            <person name="Ivanova N."/>
            <person name="Schaumberg A."/>
            <person name="Pati A."/>
            <person name="Liolios K."/>
            <person name="Nordberg H.P."/>
            <person name="Cantor M.N."/>
            <person name="Hua S.X."/>
            <person name="Woyke T."/>
        </authorList>
    </citation>
    <scope>NUCLEOTIDE SEQUENCE [LARGE SCALE GENOMIC DNA]</scope>
    <source>
        <strain evidence="14">AL2</strain>
    </source>
</reference>
<comment type="subcellular location">
    <subcellularLocation>
        <location evidence="1">Endomembrane system</location>
        <topology evidence="1">Multi-pass membrane protein</topology>
    </subcellularLocation>
</comment>
<dbReference type="PROSITE" id="PS51201">
    <property type="entry name" value="RCK_N"/>
    <property type="match status" value="1"/>
</dbReference>
<dbReference type="GO" id="GO:0008324">
    <property type="term" value="F:monoatomic cation transmembrane transporter activity"/>
    <property type="evidence" value="ECO:0007669"/>
    <property type="project" value="InterPro"/>
</dbReference>
<dbReference type="PANTHER" id="PTHR46157:SF4">
    <property type="entry name" value="K(+) EFFLUX ANTIPORTER 3, CHLOROPLASTIC"/>
    <property type="match status" value="1"/>
</dbReference>
<evidence type="ECO:0000256" key="9">
    <source>
        <dbReference type="ARBA" id="ARBA00023136"/>
    </source>
</evidence>
<dbReference type="GO" id="GO:0015297">
    <property type="term" value="F:antiporter activity"/>
    <property type="evidence" value="ECO:0007669"/>
    <property type="project" value="UniProtKB-KW"/>
</dbReference>
<feature type="transmembrane region" description="Helical" evidence="10">
    <location>
        <begin position="329"/>
        <end position="347"/>
    </location>
</feature>
<dbReference type="GO" id="GO:1902600">
    <property type="term" value="P:proton transmembrane transport"/>
    <property type="evidence" value="ECO:0007669"/>
    <property type="project" value="InterPro"/>
</dbReference>
<dbReference type="InterPro" id="IPR038770">
    <property type="entry name" value="Na+/solute_symporter_sf"/>
</dbReference>
<feature type="transmembrane region" description="Helical" evidence="10">
    <location>
        <begin position="151"/>
        <end position="172"/>
    </location>
</feature>
<protein>
    <submittedName>
        <fullName evidence="13">Sodium/hydrogen exchanger</fullName>
    </submittedName>
</protein>
<dbReference type="Gene3D" id="3.40.50.720">
    <property type="entry name" value="NAD(P)-binding Rossmann-like Domain"/>
    <property type="match status" value="1"/>
</dbReference>
<feature type="domain" description="RCK C-terminal" evidence="12">
    <location>
        <begin position="570"/>
        <end position="653"/>
    </location>
</feature>
<dbReference type="PANTHER" id="PTHR46157">
    <property type="entry name" value="K(+) EFFLUX ANTIPORTER 3, CHLOROPLASTIC"/>
    <property type="match status" value="1"/>
</dbReference>
<keyword evidence="3" id="KW-0050">Antiport</keyword>
<feature type="transmembrane region" description="Helical" evidence="10">
    <location>
        <begin position="54"/>
        <end position="74"/>
    </location>
</feature>
<dbReference type="Gene3D" id="3.30.70.1450">
    <property type="entry name" value="Regulator of K+ conductance, C-terminal domain"/>
    <property type="match status" value="1"/>
</dbReference>
<dbReference type="eggNOG" id="COG0475">
    <property type="taxonomic scope" value="Bacteria"/>
</dbReference>
<keyword evidence="7 10" id="KW-1133">Transmembrane helix</keyword>
<keyword evidence="9 10" id="KW-0472">Membrane</keyword>
<evidence type="ECO:0000256" key="3">
    <source>
        <dbReference type="ARBA" id="ARBA00022449"/>
    </source>
</evidence>
<feature type="transmembrane region" description="Helical" evidence="10">
    <location>
        <begin position="296"/>
        <end position="317"/>
    </location>
</feature>
<evidence type="ECO:0000256" key="1">
    <source>
        <dbReference type="ARBA" id="ARBA00004127"/>
    </source>
</evidence>
<proteinExistence type="predicted"/>
<gene>
    <name evidence="13" type="ORF">THIAE_03435</name>
</gene>
<evidence type="ECO:0000256" key="6">
    <source>
        <dbReference type="ARBA" id="ARBA00022958"/>
    </source>
</evidence>
<dbReference type="Pfam" id="PF02254">
    <property type="entry name" value="TrkA_N"/>
    <property type="match status" value="1"/>
</dbReference>
<evidence type="ECO:0000259" key="12">
    <source>
        <dbReference type="PROSITE" id="PS51202"/>
    </source>
</evidence>
<dbReference type="InterPro" id="IPR003148">
    <property type="entry name" value="RCK_N"/>
</dbReference>
<dbReference type="GO" id="GO:0012505">
    <property type="term" value="C:endomembrane system"/>
    <property type="evidence" value="ECO:0007669"/>
    <property type="project" value="UniProtKB-SubCell"/>
</dbReference>
<organism evidence="13 14">
    <name type="scientific">Thiomicrospira aerophila AL3</name>
    <dbReference type="NCBI Taxonomy" id="717772"/>
    <lineage>
        <taxon>Bacteria</taxon>
        <taxon>Pseudomonadati</taxon>
        <taxon>Pseudomonadota</taxon>
        <taxon>Gammaproteobacteria</taxon>
        <taxon>Thiotrichales</taxon>
        <taxon>Piscirickettsiaceae</taxon>
        <taxon>Thiomicrospira</taxon>
    </lineage>
</organism>
<dbReference type="STRING" id="717772.THIAE_03435"/>
<dbReference type="InterPro" id="IPR006153">
    <property type="entry name" value="Cation/H_exchanger_TM"/>
</dbReference>
<dbReference type="InterPro" id="IPR006037">
    <property type="entry name" value="RCK_C"/>
</dbReference>
<keyword evidence="2" id="KW-0813">Transport</keyword>
<evidence type="ECO:0000256" key="10">
    <source>
        <dbReference type="SAM" id="Phobius"/>
    </source>
</evidence>
<feature type="transmembrane region" description="Helical" evidence="10">
    <location>
        <begin position="359"/>
        <end position="378"/>
    </location>
</feature>
<feature type="transmembrane region" description="Helical" evidence="10">
    <location>
        <begin position="6"/>
        <end position="23"/>
    </location>
</feature>
<dbReference type="Pfam" id="PF02080">
    <property type="entry name" value="TrkA_C"/>
    <property type="match status" value="1"/>
</dbReference>
<dbReference type="Proteomes" id="UP000005380">
    <property type="component" value="Chromosome"/>
</dbReference>
<dbReference type="FunCoup" id="W0DR77">
    <property type="interactions" value="400"/>
</dbReference>
<dbReference type="eggNOG" id="COG1226">
    <property type="taxonomic scope" value="Bacteria"/>
</dbReference>